<evidence type="ECO:0000259" key="8">
    <source>
        <dbReference type="Pfam" id="PF00732"/>
    </source>
</evidence>
<evidence type="ECO:0000256" key="6">
    <source>
        <dbReference type="SAM" id="MobiDB-lite"/>
    </source>
</evidence>
<keyword evidence="5" id="KW-0560">Oxidoreductase</keyword>
<dbReference type="EMBL" id="QWIO01000950">
    <property type="protein sequence ID" value="RMY81365.1"/>
    <property type="molecule type" value="Genomic_DNA"/>
</dbReference>
<dbReference type="GO" id="GO:0016614">
    <property type="term" value="F:oxidoreductase activity, acting on CH-OH group of donors"/>
    <property type="evidence" value="ECO:0007669"/>
    <property type="project" value="InterPro"/>
</dbReference>
<feature type="compositionally biased region" description="Basic and acidic residues" evidence="6">
    <location>
        <begin position="147"/>
        <end position="157"/>
    </location>
</feature>
<evidence type="ECO:0000256" key="4">
    <source>
        <dbReference type="ARBA" id="ARBA00022827"/>
    </source>
</evidence>
<keyword evidence="3" id="KW-0285">Flavoprotein</keyword>
<evidence type="ECO:0000256" key="3">
    <source>
        <dbReference type="ARBA" id="ARBA00022630"/>
    </source>
</evidence>
<dbReference type="VEuPathDB" id="FungiDB:BTJ68_06234"/>
<proteinExistence type="inferred from homology"/>
<name>A0A3M7EXI8_HORWE</name>
<dbReference type="Gene3D" id="3.50.50.60">
    <property type="entry name" value="FAD/NAD(P)-binding domain"/>
    <property type="match status" value="1"/>
</dbReference>
<dbReference type="AlphaFoldDB" id="A0A3M7EXI8"/>
<dbReference type="GO" id="GO:0044550">
    <property type="term" value="P:secondary metabolite biosynthetic process"/>
    <property type="evidence" value="ECO:0007669"/>
    <property type="project" value="TreeGrafter"/>
</dbReference>
<dbReference type="PANTHER" id="PTHR11552">
    <property type="entry name" value="GLUCOSE-METHANOL-CHOLINE GMC OXIDOREDUCTASE"/>
    <property type="match status" value="1"/>
</dbReference>
<accession>A0A3M7EXI8</accession>
<feature type="domain" description="Glucose-methanol-choline oxidoreductase N-terminal" evidence="8">
    <location>
        <begin position="37"/>
        <end position="130"/>
    </location>
</feature>
<comment type="caution">
    <text evidence="9">The sequence shown here is derived from an EMBL/GenBank/DDBJ whole genome shotgun (WGS) entry which is preliminary data.</text>
</comment>
<evidence type="ECO:0000256" key="2">
    <source>
        <dbReference type="ARBA" id="ARBA00010790"/>
    </source>
</evidence>
<organism evidence="9 10">
    <name type="scientific">Hortaea werneckii</name>
    <name type="common">Black yeast</name>
    <name type="synonym">Cladosporium werneckii</name>
    <dbReference type="NCBI Taxonomy" id="91943"/>
    <lineage>
        <taxon>Eukaryota</taxon>
        <taxon>Fungi</taxon>
        <taxon>Dikarya</taxon>
        <taxon>Ascomycota</taxon>
        <taxon>Pezizomycotina</taxon>
        <taxon>Dothideomycetes</taxon>
        <taxon>Dothideomycetidae</taxon>
        <taxon>Mycosphaerellales</taxon>
        <taxon>Teratosphaeriaceae</taxon>
        <taxon>Hortaea</taxon>
    </lineage>
</organism>
<dbReference type="InterPro" id="IPR000172">
    <property type="entry name" value="GMC_OxRdtase_N"/>
</dbReference>
<dbReference type="GO" id="GO:0050660">
    <property type="term" value="F:flavin adenine dinucleotide binding"/>
    <property type="evidence" value="ECO:0007669"/>
    <property type="project" value="InterPro"/>
</dbReference>
<dbReference type="SUPFAM" id="SSF51905">
    <property type="entry name" value="FAD/NAD(P)-binding domain"/>
    <property type="match status" value="1"/>
</dbReference>
<gene>
    <name evidence="9" type="ORF">D0864_08327</name>
</gene>
<dbReference type="InterPro" id="IPR036188">
    <property type="entry name" value="FAD/NAD-bd_sf"/>
</dbReference>
<evidence type="ECO:0000256" key="5">
    <source>
        <dbReference type="ARBA" id="ARBA00023002"/>
    </source>
</evidence>
<feature type="signal peptide" evidence="7">
    <location>
        <begin position="1"/>
        <end position="17"/>
    </location>
</feature>
<keyword evidence="7" id="KW-0732">Signal</keyword>
<reference evidence="9 10" key="1">
    <citation type="journal article" date="2018" name="BMC Genomics">
        <title>Genomic evidence for intraspecific hybridization in a clonal and extremely halotolerant yeast.</title>
        <authorList>
            <person name="Gostincar C."/>
            <person name="Stajich J.E."/>
            <person name="Zupancic J."/>
            <person name="Zalar P."/>
            <person name="Gunde-Cimerman N."/>
        </authorList>
    </citation>
    <scope>NUCLEOTIDE SEQUENCE [LARGE SCALE GENOMIC DNA]</scope>
    <source>
        <strain evidence="9 10">EXF-10513</strain>
    </source>
</reference>
<feature type="chain" id="PRO_5018312992" description="Glucose-methanol-choline oxidoreductase N-terminal domain-containing protein" evidence="7">
    <location>
        <begin position="18"/>
        <end position="169"/>
    </location>
</feature>
<keyword evidence="4" id="KW-0274">FAD</keyword>
<dbReference type="InterPro" id="IPR012132">
    <property type="entry name" value="GMC_OxRdtase"/>
</dbReference>
<comment type="cofactor">
    <cofactor evidence="1">
        <name>FAD</name>
        <dbReference type="ChEBI" id="CHEBI:57692"/>
    </cofactor>
</comment>
<dbReference type="Pfam" id="PF00732">
    <property type="entry name" value="GMC_oxred_N"/>
    <property type="match status" value="1"/>
</dbReference>
<evidence type="ECO:0000313" key="9">
    <source>
        <dbReference type="EMBL" id="RMY81365.1"/>
    </source>
</evidence>
<protein>
    <recommendedName>
        <fullName evidence="8">Glucose-methanol-choline oxidoreductase N-terminal domain-containing protein</fullName>
    </recommendedName>
</protein>
<comment type="similarity">
    <text evidence="2">Belongs to the GMC oxidoreductase family.</text>
</comment>
<evidence type="ECO:0000313" key="10">
    <source>
        <dbReference type="Proteomes" id="UP000269539"/>
    </source>
</evidence>
<dbReference type="PANTHER" id="PTHR11552:SF138">
    <property type="entry name" value="DEHYDROGENASE PKFF-RELATED"/>
    <property type="match status" value="1"/>
</dbReference>
<evidence type="ECO:0000256" key="7">
    <source>
        <dbReference type="SAM" id="SignalP"/>
    </source>
</evidence>
<evidence type="ECO:0000256" key="1">
    <source>
        <dbReference type="ARBA" id="ARBA00001974"/>
    </source>
</evidence>
<dbReference type="Gene3D" id="3.30.560.10">
    <property type="entry name" value="Glucose Oxidase, domain 3"/>
    <property type="match status" value="1"/>
</dbReference>
<feature type="region of interest" description="Disordered" evidence="6">
    <location>
        <begin position="147"/>
        <end position="169"/>
    </location>
</feature>
<dbReference type="Gene3D" id="4.10.450.10">
    <property type="entry name" value="Glucose Oxidase, domain 2"/>
    <property type="match status" value="1"/>
</dbReference>
<sequence length="169" mass="17772">MYALLAFLAFAAQSALGLDSFNPDGNTFGKPGLKASYDYIVVGGGTGGLTIAARLAEDKNVSVAVVERRMPASHGSTGSLSPPLNPVWVTGSVHYACGKTLGGSSALDYMTCHRATNGSYDKWAHEVGDSSLHLGATPPLLRAKCKRDIPEQRDPPGKCHSGIRSRSIQ</sequence>
<dbReference type="InterPro" id="IPR027424">
    <property type="entry name" value="Glucose_Oxidase_domain_2"/>
</dbReference>
<dbReference type="Proteomes" id="UP000269539">
    <property type="component" value="Unassembled WGS sequence"/>
</dbReference>